<dbReference type="Proteomes" id="UP000013827">
    <property type="component" value="Unassembled WGS sequence"/>
</dbReference>
<evidence type="ECO:0000256" key="6">
    <source>
        <dbReference type="ARBA" id="ARBA00023014"/>
    </source>
</evidence>
<dbReference type="KEGG" id="ehx:EMIHUDRAFT_229237"/>
<keyword evidence="6" id="KW-0411">Iron-sulfur</keyword>
<dbReference type="SUPFAM" id="SSF52540">
    <property type="entry name" value="P-loop containing nucleoside triphosphate hydrolases"/>
    <property type="match status" value="1"/>
</dbReference>
<organism evidence="10 11">
    <name type="scientific">Emiliania huxleyi (strain CCMP1516)</name>
    <dbReference type="NCBI Taxonomy" id="280463"/>
    <lineage>
        <taxon>Eukaryota</taxon>
        <taxon>Haptista</taxon>
        <taxon>Haptophyta</taxon>
        <taxon>Prymnesiophyceae</taxon>
        <taxon>Isochrysidales</taxon>
        <taxon>Noelaerhabdaceae</taxon>
        <taxon>Emiliania</taxon>
    </lineage>
</organism>
<dbReference type="PANTHER" id="PTHR45766:SF6">
    <property type="entry name" value="SWI_SNF-RELATED MATRIX-ASSOCIATED ACTIN-DEPENDENT REGULATOR OF CHROMATIN SUBFAMILY A-LIKE PROTEIN 1"/>
    <property type="match status" value="1"/>
</dbReference>
<evidence type="ECO:0000256" key="1">
    <source>
        <dbReference type="ARBA" id="ARBA00022448"/>
    </source>
</evidence>
<dbReference type="InterPro" id="IPR038718">
    <property type="entry name" value="SNF2-like_sf"/>
</dbReference>
<dbReference type="eggNOG" id="KOG2415">
    <property type="taxonomic scope" value="Eukaryota"/>
</dbReference>
<sequence>MASRHYSAAEIEEKRRIALSRRAALLVESGKDSLSGGCGVVVISYDLAVRRAAELRAAGFGVAIADESHALKEPESQRSKALLPLLGGVRRLVLVSGTPSPSRPAEIFTQAKLLRPGIFGRRQDFERRYAAAHQGRFGWDAKGASHVKELHAVLTHALMVRRTKAEVQSQLPPKVREVLLIDAPEAARAWARVEAERAAGPAKEHSAEMTLAYMETGRAKAAAVADHVARLLAAPGRRKLLLFGHHKAVLDLWEERLRGVCSHVRIDGEVPHEARDYRVATFQGDPAVRLAILSIRVASHGFTLTAASVVVFGELAWNASDLAQAEDRAHRISQLAERVQVFYCIARGSVDEVMWRLVEKKLQVTSSLMSGGRAAGFGSGASGPAAAGLRGAALSGPAAAAAASGAKPSSPDIRSFLRPGAAHAPLKIEARGSKPALRGVSCPSDMVYFSIFWMPWSWGSLTTRRRGGPTPSEAAGGRPLTQKSKKLGPTPGHGRTQDDSVPVARNLAIYDGPEQRFCPAGVYEYLQPDEPDGEPRLQINAQNCTH</sequence>
<dbReference type="GO" id="GO:0016787">
    <property type="term" value="F:hydrolase activity"/>
    <property type="evidence" value="ECO:0007669"/>
    <property type="project" value="UniProtKB-KW"/>
</dbReference>
<evidence type="ECO:0000256" key="7">
    <source>
        <dbReference type="SAM" id="MobiDB-lite"/>
    </source>
</evidence>
<dbReference type="GO" id="GO:0006281">
    <property type="term" value="P:DNA repair"/>
    <property type="evidence" value="ECO:0007669"/>
    <property type="project" value="TreeGrafter"/>
</dbReference>
<feature type="domain" description="Helicase ATP-binding" evidence="8">
    <location>
        <begin position="1"/>
        <end position="117"/>
    </location>
</feature>
<dbReference type="InterPro" id="IPR001650">
    <property type="entry name" value="Helicase_C-like"/>
</dbReference>
<dbReference type="InterPro" id="IPR014001">
    <property type="entry name" value="Helicase_ATP-bd"/>
</dbReference>
<dbReference type="InterPro" id="IPR027417">
    <property type="entry name" value="P-loop_NTPase"/>
</dbReference>
<name>A0A0D3KDB4_EMIH1</name>
<dbReference type="SUPFAM" id="SSF54862">
    <property type="entry name" value="4Fe-4S ferredoxins"/>
    <property type="match status" value="1"/>
</dbReference>
<keyword evidence="5" id="KW-0408">Iron</keyword>
<dbReference type="GO" id="GO:0046872">
    <property type="term" value="F:metal ion binding"/>
    <property type="evidence" value="ECO:0007669"/>
    <property type="project" value="UniProtKB-KW"/>
</dbReference>
<feature type="region of interest" description="Disordered" evidence="7">
    <location>
        <begin position="463"/>
        <end position="503"/>
    </location>
</feature>
<dbReference type="PaxDb" id="2903-EOD33749"/>
<accession>A0A0D3KDB4</accession>
<dbReference type="Gene3D" id="3.40.50.300">
    <property type="entry name" value="P-loop containing nucleotide triphosphate hydrolases"/>
    <property type="match status" value="1"/>
</dbReference>
<keyword evidence="1" id="KW-0813">Transport</keyword>
<dbReference type="STRING" id="2903.R1FK69"/>
<dbReference type="PROSITE" id="PS51194">
    <property type="entry name" value="HELICASE_CTER"/>
    <property type="match status" value="1"/>
</dbReference>
<dbReference type="Pfam" id="PF05187">
    <property type="entry name" value="Fer4_ETF_QO"/>
    <property type="match status" value="1"/>
</dbReference>
<dbReference type="InterPro" id="IPR007859">
    <property type="entry name" value="ETF-QO/FixX_C"/>
</dbReference>
<evidence type="ECO:0008006" key="12">
    <source>
        <dbReference type="Google" id="ProtNLM"/>
    </source>
</evidence>
<dbReference type="EnsemblProtists" id="EOD33749">
    <property type="protein sequence ID" value="EOD33749"/>
    <property type="gene ID" value="EMIHUDRAFT_229237"/>
</dbReference>
<dbReference type="Gene3D" id="3.40.50.10810">
    <property type="entry name" value="Tandem AAA-ATPase domain"/>
    <property type="match status" value="1"/>
</dbReference>
<dbReference type="GO" id="GO:0051536">
    <property type="term" value="F:iron-sulfur cluster binding"/>
    <property type="evidence" value="ECO:0007669"/>
    <property type="project" value="UniProtKB-KW"/>
</dbReference>
<evidence type="ECO:0000256" key="4">
    <source>
        <dbReference type="ARBA" id="ARBA00022982"/>
    </source>
</evidence>
<proteinExistence type="predicted"/>
<dbReference type="Pfam" id="PF00271">
    <property type="entry name" value="Helicase_C"/>
    <property type="match status" value="1"/>
</dbReference>
<keyword evidence="11" id="KW-1185">Reference proteome</keyword>
<evidence type="ECO:0000313" key="10">
    <source>
        <dbReference type="EnsemblProtists" id="EOD33749"/>
    </source>
</evidence>
<evidence type="ECO:0000259" key="9">
    <source>
        <dbReference type="PROSITE" id="PS51194"/>
    </source>
</evidence>
<keyword evidence="3" id="KW-0378">Hydrolase</keyword>
<evidence type="ECO:0000313" key="11">
    <source>
        <dbReference type="Proteomes" id="UP000013827"/>
    </source>
</evidence>
<dbReference type="HOGENOM" id="CLU_499173_0_0_1"/>
<keyword evidence="4" id="KW-0249">Electron transport</keyword>
<evidence type="ECO:0000256" key="5">
    <source>
        <dbReference type="ARBA" id="ARBA00023004"/>
    </source>
</evidence>
<dbReference type="PANTHER" id="PTHR45766">
    <property type="entry name" value="DNA ANNEALING HELICASE AND ENDONUCLEASE ZRANB3 FAMILY MEMBER"/>
    <property type="match status" value="1"/>
</dbReference>
<evidence type="ECO:0000256" key="3">
    <source>
        <dbReference type="ARBA" id="ARBA00022801"/>
    </source>
</evidence>
<dbReference type="GO" id="GO:0043596">
    <property type="term" value="C:nuclear replication fork"/>
    <property type="evidence" value="ECO:0007669"/>
    <property type="project" value="TreeGrafter"/>
</dbReference>
<reference evidence="11" key="1">
    <citation type="journal article" date="2013" name="Nature">
        <title>Pan genome of the phytoplankton Emiliania underpins its global distribution.</title>
        <authorList>
            <person name="Read B.A."/>
            <person name="Kegel J."/>
            <person name="Klute M.J."/>
            <person name="Kuo A."/>
            <person name="Lefebvre S.C."/>
            <person name="Maumus F."/>
            <person name="Mayer C."/>
            <person name="Miller J."/>
            <person name="Monier A."/>
            <person name="Salamov A."/>
            <person name="Young J."/>
            <person name="Aguilar M."/>
            <person name="Claverie J.M."/>
            <person name="Frickenhaus S."/>
            <person name="Gonzalez K."/>
            <person name="Herman E.K."/>
            <person name="Lin Y.C."/>
            <person name="Napier J."/>
            <person name="Ogata H."/>
            <person name="Sarno A.F."/>
            <person name="Shmutz J."/>
            <person name="Schroeder D."/>
            <person name="de Vargas C."/>
            <person name="Verret F."/>
            <person name="von Dassow P."/>
            <person name="Valentin K."/>
            <person name="Van de Peer Y."/>
            <person name="Wheeler G."/>
            <person name="Dacks J.B."/>
            <person name="Delwiche C.F."/>
            <person name="Dyhrman S.T."/>
            <person name="Glockner G."/>
            <person name="John U."/>
            <person name="Richards T."/>
            <person name="Worden A.Z."/>
            <person name="Zhang X."/>
            <person name="Grigoriev I.V."/>
            <person name="Allen A.E."/>
            <person name="Bidle K."/>
            <person name="Borodovsky M."/>
            <person name="Bowler C."/>
            <person name="Brownlee C."/>
            <person name="Cock J.M."/>
            <person name="Elias M."/>
            <person name="Gladyshev V.N."/>
            <person name="Groth M."/>
            <person name="Guda C."/>
            <person name="Hadaegh A."/>
            <person name="Iglesias-Rodriguez M.D."/>
            <person name="Jenkins J."/>
            <person name="Jones B.M."/>
            <person name="Lawson T."/>
            <person name="Leese F."/>
            <person name="Lindquist E."/>
            <person name="Lobanov A."/>
            <person name="Lomsadze A."/>
            <person name="Malik S.B."/>
            <person name="Marsh M.E."/>
            <person name="Mackinder L."/>
            <person name="Mock T."/>
            <person name="Mueller-Roeber B."/>
            <person name="Pagarete A."/>
            <person name="Parker M."/>
            <person name="Probert I."/>
            <person name="Quesneville H."/>
            <person name="Raines C."/>
            <person name="Rensing S.A."/>
            <person name="Riano-Pachon D.M."/>
            <person name="Richier S."/>
            <person name="Rokitta S."/>
            <person name="Shiraiwa Y."/>
            <person name="Soanes D.M."/>
            <person name="van der Giezen M."/>
            <person name="Wahlund T.M."/>
            <person name="Williams B."/>
            <person name="Wilson W."/>
            <person name="Wolfe G."/>
            <person name="Wurch L.L."/>
        </authorList>
    </citation>
    <scope>NUCLEOTIDE SEQUENCE</scope>
</reference>
<dbReference type="Gene3D" id="3.30.70.20">
    <property type="match status" value="1"/>
</dbReference>
<dbReference type="CDD" id="cd18793">
    <property type="entry name" value="SF2_C_SNF"/>
    <property type="match status" value="1"/>
</dbReference>
<evidence type="ECO:0000256" key="2">
    <source>
        <dbReference type="ARBA" id="ARBA00022723"/>
    </source>
</evidence>
<protein>
    <recommendedName>
        <fullName evidence="12">Helicase C-terminal domain-containing protein</fullName>
    </recommendedName>
</protein>
<dbReference type="RefSeq" id="XP_005786178.1">
    <property type="nucleotide sequence ID" value="XM_005786121.1"/>
</dbReference>
<evidence type="ECO:0000259" key="8">
    <source>
        <dbReference type="PROSITE" id="PS51192"/>
    </source>
</evidence>
<dbReference type="SMART" id="SM00490">
    <property type="entry name" value="HELICc"/>
    <property type="match status" value="1"/>
</dbReference>
<dbReference type="GO" id="GO:0031297">
    <property type="term" value="P:replication fork processing"/>
    <property type="evidence" value="ECO:0007669"/>
    <property type="project" value="TreeGrafter"/>
</dbReference>
<feature type="domain" description="Helicase C-terminal" evidence="9">
    <location>
        <begin position="223"/>
        <end position="373"/>
    </location>
</feature>
<dbReference type="InterPro" id="IPR000330">
    <property type="entry name" value="SNF2_N"/>
</dbReference>
<dbReference type="Pfam" id="PF00176">
    <property type="entry name" value="SNF2-rel_dom"/>
    <property type="match status" value="1"/>
</dbReference>
<reference evidence="10" key="2">
    <citation type="submission" date="2024-10" db="UniProtKB">
        <authorList>
            <consortium name="EnsemblProtists"/>
        </authorList>
    </citation>
    <scope>IDENTIFICATION</scope>
</reference>
<dbReference type="eggNOG" id="KOG1000">
    <property type="taxonomic scope" value="Eukaryota"/>
</dbReference>
<dbReference type="PROSITE" id="PS51192">
    <property type="entry name" value="HELICASE_ATP_BIND_1"/>
    <property type="match status" value="1"/>
</dbReference>
<keyword evidence="2" id="KW-0479">Metal-binding</keyword>
<dbReference type="GO" id="GO:0005524">
    <property type="term" value="F:ATP binding"/>
    <property type="evidence" value="ECO:0007669"/>
    <property type="project" value="InterPro"/>
</dbReference>
<dbReference type="AlphaFoldDB" id="A0A0D3KDB4"/>
<dbReference type="InterPro" id="IPR049730">
    <property type="entry name" value="SNF2/RAD54-like_C"/>
</dbReference>
<dbReference type="GeneID" id="17279019"/>